<evidence type="ECO:0000313" key="2">
    <source>
        <dbReference type="Proteomes" id="UP001185792"/>
    </source>
</evidence>
<keyword evidence="2" id="KW-1185">Reference proteome</keyword>
<organism evidence="1 2">
    <name type="scientific">Williamsia marianensis</name>
    <dbReference type="NCBI Taxonomy" id="85044"/>
    <lineage>
        <taxon>Bacteria</taxon>
        <taxon>Bacillati</taxon>
        <taxon>Actinomycetota</taxon>
        <taxon>Actinomycetes</taxon>
        <taxon>Mycobacteriales</taxon>
        <taxon>Nocardiaceae</taxon>
        <taxon>Williamsia</taxon>
    </lineage>
</organism>
<name>A0ABU4EZB5_WILMA</name>
<reference evidence="1 2" key="1">
    <citation type="submission" date="2023-10" db="EMBL/GenBank/DDBJ databases">
        <title>Development of a sustainable strategy for remediation of hydrocarbon-contaminated territories based on the waste exchange concept.</title>
        <authorList>
            <person name="Krivoruchko A."/>
        </authorList>
    </citation>
    <scope>NUCLEOTIDE SEQUENCE [LARGE SCALE GENOMIC DNA]</scope>
    <source>
        <strain evidence="1 2">IEGM 1236</strain>
    </source>
</reference>
<gene>
    <name evidence="1" type="ORF">R4198_23105</name>
</gene>
<accession>A0ABU4EZB5</accession>
<protein>
    <recommendedName>
        <fullName evidence="3">Polyketide cyclase/dehydrase/lipid transport protein</fullName>
    </recommendedName>
</protein>
<evidence type="ECO:0008006" key="3">
    <source>
        <dbReference type="Google" id="ProtNLM"/>
    </source>
</evidence>
<sequence>MDFELRFSRWFVPLATPLGMGPRRSVVRIDTASHSMVVEMGWAFKARIPLSSLVSVGRGRPAWSGWGVHGWGGSWLVNGASHGIVALTIDPPAQARAVGFPVRLRHLRVSVTEPVALISVLNHVQAA</sequence>
<comment type="caution">
    <text evidence="1">The sequence shown here is derived from an EMBL/GenBank/DDBJ whole genome shotgun (WGS) entry which is preliminary data.</text>
</comment>
<dbReference type="RefSeq" id="WP_317714577.1">
    <property type="nucleotide sequence ID" value="NZ_JAHVCV010000005.1"/>
</dbReference>
<dbReference type="Proteomes" id="UP001185792">
    <property type="component" value="Unassembled WGS sequence"/>
</dbReference>
<evidence type="ECO:0000313" key="1">
    <source>
        <dbReference type="EMBL" id="MDV7136593.1"/>
    </source>
</evidence>
<dbReference type="EMBL" id="JAWLUM010000004">
    <property type="protein sequence ID" value="MDV7136593.1"/>
    <property type="molecule type" value="Genomic_DNA"/>
</dbReference>
<proteinExistence type="predicted"/>